<keyword evidence="8" id="KW-1185">Reference proteome</keyword>
<dbReference type="SUPFAM" id="SSF51905">
    <property type="entry name" value="FAD/NAD(P)-binding domain"/>
    <property type="match status" value="1"/>
</dbReference>
<dbReference type="InterPro" id="IPR023753">
    <property type="entry name" value="FAD/NAD-binding_dom"/>
</dbReference>
<evidence type="ECO:0000313" key="7">
    <source>
        <dbReference type="EMBL" id="KAF7132216.1"/>
    </source>
</evidence>
<keyword evidence="3" id="KW-0274">FAD</keyword>
<evidence type="ECO:0000313" key="8">
    <source>
        <dbReference type="Proteomes" id="UP000626092"/>
    </source>
</evidence>
<dbReference type="PANTHER" id="PTHR43735">
    <property type="entry name" value="APOPTOSIS-INDUCING FACTOR 1"/>
    <property type="match status" value="1"/>
</dbReference>
<dbReference type="PANTHER" id="PTHR43735:SF3">
    <property type="entry name" value="FERROPTOSIS SUPPRESSOR PROTEIN 1"/>
    <property type="match status" value="1"/>
</dbReference>
<dbReference type="Proteomes" id="UP000626092">
    <property type="component" value="Unassembled WGS sequence"/>
</dbReference>
<evidence type="ECO:0000256" key="5">
    <source>
        <dbReference type="ARBA" id="ARBA00057036"/>
    </source>
</evidence>
<evidence type="ECO:0000256" key="2">
    <source>
        <dbReference type="ARBA" id="ARBA00022630"/>
    </source>
</evidence>
<dbReference type="GO" id="GO:0004174">
    <property type="term" value="F:electron-transferring-flavoprotein dehydrogenase activity"/>
    <property type="evidence" value="ECO:0007669"/>
    <property type="project" value="TreeGrafter"/>
</dbReference>
<dbReference type="FunFam" id="3.50.50.100:FF:000006">
    <property type="entry name" value="apoptosis-inducing factor 2"/>
    <property type="match status" value="1"/>
</dbReference>
<accession>A0A834GHQ3</accession>
<keyword evidence="4" id="KW-0560">Oxidoreductase</keyword>
<proteinExistence type="inferred from homology"/>
<dbReference type="Pfam" id="PF07992">
    <property type="entry name" value="Pyr_redox_2"/>
    <property type="match status" value="1"/>
</dbReference>
<evidence type="ECO:0000256" key="4">
    <source>
        <dbReference type="ARBA" id="ARBA00023002"/>
    </source>
</evidence>
<dbReference type="GO" id="GO:0050660">
    <property type="term" value="F:flavin adenine dinucleotide binding"/>
    <property type="evidence" value="ECO:0007669"/>
    <property type="project" value="TreeGrafter"/>
</dbReference>
<sequence>MEGGLGGDEKKKKVVVVGGGVAGSLVAKTLQDHAHVVLIDSINQSLQQFLCFLFDGKIEQLNKPDGNRMAKLDMALSKVLGNMDFVLDKKVMKQLPASTAASPQHASKSALWSMLCGIWKEYFEIPWASLRSLVEPSFAERSVINHSEYLPNADIVIATATNVTESGILTEQGQLIEYDYLVIATGHVDTGALARSEKLSHYQAEHQKIKSSNTILIVGGGPTGVELAGEIAVDFPDKKVIVVHRGSRLLEFIGHRASRKALDWLTSKKVEVILEQSVNLSSVSDGAYQTSGGETITADCHFNCTGKPMGSSWLRETVLKNSLDIHGRLMVDENLRVKGRTNVFGIGDITDLPEIKQGYLAQRHAQVAAKNLKLLMTGGEECEMGIYKPAWPLAIVSLGRNEAVMQIFFLTIIGYIPGMIKSRDLFVGKTRKQLGLKPDLP</sequence>
<dbReference type="InterPro" id="IPR036188">
    <property type="entry name" value="FAD/NAD-bd_sf"/>
</dbReference>
<dbReference type="EMBL" id="WJXA01000009">
    <property type="protein sequence ID" value="KAF7132216.1"/>
    <property type="molecule type" value="Genomic_DNA"/>
</dbReference>
<evidence type="ECO:0000259" key="6">
    <source>
        <dbReference type="Pfam" id="PF07992"/>
    </source>
</evidence>
<dbReference type="AlphaFoldDB" id="A0A834GHQ3"/>
<dbReference type="PRINTS" id="PR00368">
    <property type="entry name" value="FADPNR"/>
</dbReference>
<reference evidence="7" key="1">
    <citation type="submission" date="2019-11" db="EMBL/GenBank/DDBJ databases">
        <authorList>
            <person name="Liu Y."/>
            <person name="Hou J."/>
            <person name="Li T.-Q."/>
            <person name="Guan C.-H."/>
            <person name="Wu X."/>
            <person name="Wu H.-Z."/>
            <person name="Ling F."/>
            <person name="Zhang R."/>
            <person name="Shi X.-G."/>
            <person name="Ren J.-P."/>
            <person name="Chen E.-F."/>
            <person name="Sun J.-M."/>
        </authorList>
    </citation>
    <scope>NUCLEOTIDE SEQUENCE</scope>
    <source>
        <strain evidence="7">Adult_tree_wgs_1</strain>
        <tissue evidence="7">Leaves</tissue>
    </source>
</reference>
<dbReference type="Gene3D" id="3.50.50.100">
    <property type="match status" value="1"/>
</dbReference>
<feature type="domain" description="FAD/NAD(P)-binding" evidence="6">
    <location>
        <begin position="12"/>
        <end position="364"/>
    </location>
</feature>
<dbReference type="Gene3D" id="3.40.50.720">
    <property type="entry name" value="NAD(P)-binding Rossmann-like Domain"/>
    <property type="match status" value="1"/>
</dbReference>
<evidence type="ECO:0000256" key="1">
    <source>
        <dbReference type="ARBA" id="ARBA00006442"/>
    </source>
</evidence>
<keyword evidence="2" id="KW-0285">Flavoprotein</keyword>
<comment type="function">
    <text evidence="5">Putative FAD-dependent oxidoreductase.</text>
</comment>
<organism evidence="7 8">
    <name type="scientific">Rhododendron simsii</name>
    <name type="common">Sims's rhododendron</name>
    <dbReference type="NCBI Taxonomy" id="118357"/>
    <lineage>
        <taxon>Eukaryota</taxon>
        <taxon>Viridiplantae</taxon>
        <taxon>Streptophyta</taxon>
        <taxon>Embryophyta</taxon>
        <taxon>Tracheophyta</taxon>
        <taxon>Spermatophyta</taxon>
        <taxon>Magnoliopsida</taxon>
        <taxon>eudicotyledons</taxon>
        <taxon>Gunneridae</taxon>
        <taxon>Pentapetalae</taxon>
        <taxon>asterids</taxon>
        <taxon>Ericales</taxon>
        <taxon>Ericaceae</taxon>
        <taxon>Ericoideae</taxon>
        <taxon>Rhodoreae</taxon>
        <taxon>Rhododendron</taxon>
    </lineage>
</organism>
<evidence type="ECO:0000256" key="3">
    <source>
        <dbReference type="ARBA" id="ARBA00022827"/>
    </source>
</evidence>
<dbReference type="GO" id="GO:0005737">
    <property type="term" value="C:cytoplasm"/>
    <property type="evidence" value="ECO:0007669"/>
    <property type="project" value="TreeGrafter"/>
</dbReference>
<protein>
    <recommendedName>
        <fullName evidence="6">FAD/NAD(P)-binding domain-containing protein</fullName>
    </recommendedName>
</protein>
<gene>
    <name evidence="7" type="ORF">RHSIM_Rhsim09G0141000</name>
</gene>
<comment type="similarity">
    <text evidence="1">Belongs to the FAD-dependent oxidoreductase family.</text>
</comment>
<comment type="caution">
    <text evidence="7">The sequence shown here is derived from an EMBL/GenBank/DDBJ whole genome shotgun (WGS) entry which is preliminary data.</text>
</comment>
<dbReference type="OrthoDB" id="202203at2759"/>
<name>A0A834GHQ3_RHOSS</name>